<evidence type="ECO:0000256" key="5">
    <source>
        <dbReference type="ARBA" id="ARBA00023284"/>
    </source>
</evidence>
<keyword evidence="5" id="KW-0676">Redox-active center</keyword>
<dbReference type="GO" id="GO:0051082">
    <property type="term" value="F:unfolded protein binding"/>
    <property type="evidence" value="ECO:0007669"/>
    <property type="project" value="InterPro"/>
</dbReference>
<keyword evidence="1" id="KW-0963">Cytoplasm</keyword>
<name>A0A2V0NVF1_9CHLO</name>
<dbReference type="InterPro" id="IPR016153">
    <property type="entry name" value="Heat_shock_Hsp33_N"/>
</dbReference>
<dbReference type="InParanoid" id="A0A2V0NVF1"/>
<dbReference type="AlphaFoldDB" id="A0A2V0NVF1"/>
<accession>A0A2V0NVF1</accession>
<dbReference type="InterPro" id="IPR000397">
    <property type="entry name" value="Heat_shock_Hsp33"/>
</dbReference>
<dbReference type="PIRSF" id="PIRSF005261">
    <property type="entry name" value="Heat_shock_Hsp33"/>
    <property type="match status" value="1"/>
</dbReference>
<dbReference type="PANTHER" id="PTHR30111">
    <property type="entry name" value="33 KDA CHAPERONIN"/>
    <property type="match status" value="1"/>
</dbReference>
<gene>
    <name evidence="6" type="ORF">Rsub_01416</name>
</gene>
<dbReference type="OrthoDB" id="10264121at2759"/>
<evidence type="ECO:0000256" key="1">
    <source>
        <dbReference type="ARBA" id="ARBA00022490"/>
    </source>
</evidence>
<dbReference type="GO" id="GO:0005737">
    <property type="term" value="C:cytoplasm"/>
    <property type="evidence" value="ECO:0007669"/>
    <property type="project" value="InterPro"/>
</dbReference>
<sequence length="332" mass="35117">MAHCMRLQRQLVRSSRPLQQRARALTRPRGVAVRAEAAGGKGDVLLRSLSQLGEVAVLAVDGTQLVAEAARRHNTAPTATAALGRTLMGALLMGSFRKDDEAIQVSLKGDGVLGGVFAIADTRGNVKGRVGNAKADPPLRPDGKLAVGDAVGSGVLSVVRSHPLQPQPYTGMVKIVSGEIAEDLATYMAESEQTNSALALGVAINRDCSVNAAGGYLVQVLPFCSDETLEQLEKNLSGLPSVTKMLQAGDTPQSITERILEGIGTAGQPLTVTPKFGPCESDVLKPRMKRAVASLGPAEVKAIIEEQGKIEVTCEFYNEAYQFSEEEVLEFV</sequence>
<evidence type="ECO:0000256" key="2">
    <source>
        <dbReference type="ARBA" id="ARBA00022833"/>
    </source>
</evidence>
<dbReference type="GO" id="GO:0044183">
    <property type="term" value="F:protein folding chaperone"/>
    <property type="evidence" value="ECO:0007669"/>
    <property type="project" value="TreeGrafter"/>
</dbReference>
<dbReference type="Pfam" id="PF01430">
    <property type="entry name" value="HSP33"/>
    <property type="match status" value="1"/>
</dbReference>
<dbReference type="SUPFAM" id="SSF64397">
    <property type="entry name" value="Hsp33 domain"/>
    <property type="match status" value="1"/>
</dbReference>
<protein>
    <submittedName>
        <fullName evidence="6">Heat shock protein</fullName>
    </submittedName>
</protein>
<comment type="caution">
    <text evidence="6">The sequence shown here is derived from an EMBL/GenBank/DDBJ whole genome shotgun (WGS) entry which is preliminary data.</text>
</comment>
<dbReference type="Gene3D" id="3.90.1280.10">
    <property type="entry name" value="HSP33 redox switch-like"/>
    <property type="match status" value="1"/>
</dbReference>
<evidence type="ECO:0000256" key="4">
    <source>
        <dbReference type="ARBA" id="ARBA00023186"/>
    </source>
</evidence>
<dbReference type="SUPFAM" id="SSF118352">
    <property type="entry name" value="HSP33 redox switch-like"/>
    <property type="match status" value="1"/>
</dbReference>
<evidence type="ECO:0000313" key="6">
    <source>
        <dbReference type="EMBL" id="GBF88917.1"/>
    </source>
</evidence>
<keyword evidence="6" id="KW-0346">Stress response</keyword>
<dbReference type="Proteomes" id="UP000247498">
    <property type="component" value="Unassembled WGS sequence"/>
</dbReference>
<evidence type="ECO:0000313" key="7">
    <source>
        <dbReference type="Proteomes" id="UP000247498"/>
    </source>
</evidence>
<keyword evidence="2" id="KW-0862">Zinc</keyword>
<dbReference type="STRING" id="307507.A0A2V0NVF1"/>
<keyword evidence="7" id="KW-1185">Reference proteome</keyword>
<dbReference type="Gene3D" id="3.55.30.10">
    <property type="entry name" value="Hsp33 domain"/>
    <property type="match status" value="1"/>
</dbReference>
<dbReference type="InterPro" id="IPR016154">
    <property type="entry name" value="Heat_shock_Hsp33_C"/>
</dbReference>
<proteinExistence type="predicted"/>
<dbReference type="GO" id="GO:0042026">
    <property type="term" value="P:protein refolding"/>
    <property type="evidence" value="ECO:0007669"/>
    <property type="project" value="TreeGrafter"/>
</dbReference>
<keyword evidence="4" id="KW-0143">Chaperone</keyword>
<dbReference type="CDD" id="cd00498">
    <property type="entry name" value="Hsp33"/>
    <property type="match status" value="1"/>
</dbReference>
<reference evidence="6 7" key="1">
    <citation type="journal article" date="2018" name="Sci. Rep.">
        <title>Raphidocelis subcapitata (=Pseudokirchneriella subcapitata) provides an insight into genome evolution and environmental adaptations in the Sphaeropleales.</title>
        <authorList>
            <person name="Suzuki S."/>
            <person name="Yamaguchi H."/>
            <person name="Nakajima N."/>
            <person name="Kawachi M."/>
        </authorList>
    </citation>
    <scope>NUCLEOTIDE SEQUENCE [LARGE SCALE GENOMIC DNA]</scope>
    <source>
        <strain evidence="6 7">NIES-35</strain>
    </source>
</reference>
<keyword evidence="3" id="KW-1015">Disulfide bond</keyword>
<evidence type="ECO:0000256" key="3">
    <source>
        <dbReference type="ARBA" id="ARBA00023157"/>
    </source>
</evidence>
<organism evidence="6 7">
    <name type="scientific">Raphidocelis subcapitata</name>
    <dbReference type="NCBI Taxonomy" id="307507"/>
    <lineage>
        <taxon>Eukaryota</taxon>
        <taxon>Viridiplantae</taxon>
        <taxon>Chlorophyta</taxon>
        <taxon>core chlorophytes</taxon>
        <taxon>Chlorophyceae</taxon>
        <taxon>CS clade</taxon>
        <taxon>Sphaeropleales</taxon>
        <taxon>Selenastraceae</taxon>
        <taxon>Raphidocelis</taxon>
    </lineage>
</organism>
<dbReference type="EMBL" id="BDRX01000007">
    <property type="protein sequence ID" value="GBF88917.1"/>
    <property type="molecule type" value="Genomic_DNA"/>
</dbReference>
<dbReference type="PANTHER" id="PTHR30111:SF1">
    <property type="entry name" value="33 KDA CHAPERONIN"/>
    <property type="match status" value="1"/>
</dbReference>